<feature type="domain" description="Protein kinase" evidence="2">
    <location>
        <begin position="220"/>
        <end position="504"/>
    </location>
</feature>
<dbReference type="EMBL" id="OZ020108">
    <property type="protein sequence ID" value="CAK9260344.1"/>
    <property type="molecule type" value="Genomic_DNA"/>
</dbReference>
<gene>
    <name evidence="3" type="ORF">CSSPJE1EN1_LOCUS5822</name>
</gene>
<dbReference type="Proteomes" id="UP001497444">
    <property type="component" value="Chromosome 13"/>
</dbReference>
<accession>A0ABP0W0T2</accession>
<proteinExistence type="predicted"/>
<dbReference type="InterPro" id="IPR011009">
    <property type="entry name" value="Kinase-like_dom_sf"/>
</dbReference>
<feature type="compositionally biased region" description="Low complexity" evidence="1">
    <location>
        <begin position="716"/>
        <end position="729"/>
    </location>
</feature>
<sequence>MAHNYLQLSLDVVRALVGPENAESQQLNASQCGALKTKLLETATSIQASFDSLSPMDRRLYAKSCKRAVQEFYRVVKDAEIIPHSCCDKNWLQAALKLANNTEAFVDVMFKLDWFTAVLGNLSRDVIPGDWNLPKYGATLIAEVDQAGMMREIERMLRVDAMDDRKNLRRRLGELQNGTEAVDLRQDVILHLLSITDPAAEDEQKTGRGDFLLTIEPKELRTIQVIGRGAFGPVHKINWLGQSFAGKYYDHALYLKERKILADLSHPHVAQVFGCTIFDPYCIVMELMHIDLRNHIECFSTSMSSDPEAFFELPVAVDIMLQIAEGMEDLHRKGIVHSDLNPSNILINPVNILEMADAGSVQAKFAGFCVAEQMTCNSCFAQKHVPETCSLRVCFSRLDYVGATEWMAPELLSRERAWGNPFKTDVYSYPLSCSVLRTGKMPSSFLLLSDARARTKEGMRPTLPASLPTSVSFLIEHCWDTDASMRPPGLEICAELRPVKHLLMSVDATAASEKWEQGQLGVGMSTEVGVDEKPVGQLGGHVSKNEQAVGQIGETPSITIGWRIADEENAVEFFFPSAQSMSRIGGVGLEFAKAVVSLSNLKVKIVGIGQKSWEAVLPKFTTGDKKLEVASIATANMRGAGSHKNPTFNAFLTGKKSAQKYGVGLCSGNTVHVQSTYVPHEFHYGMVLHELVEYLMLMNADLAKIGNQRAGGDGAGSSSSGANKSNQANRGDAQIRQNTSYSTSRWSKGKSKSNTDDDEDDDHISPSRRQRQEEEHESALKKKCEITVLPGPGGSFWNTEDEELHEAPARLNDASIDAELVFEFDMNGKFGKQISVTTTTTFDLGNSAPRRPFRDSFGWYHDPLMTSLKNQFSDARLQRSDLVMGITKDGKLVLRQTQTGSNNDALVMGVDAQIGFQNTHIGASFTKNRTTGKTFAREEASENCTSLDVWRGFIYQDLSAKKRSSAEYEFTCNLPSPLPLAVLEDSNERLKYLGSGMCGKIEPTFVGVWGIRPEDTNTASKYVFDAQRTLNELSKINGETIRSEMTQKYHVPMFVNHAMDHLHNVKDNEHLEELGFVAEVMRVGLVGI</sequence>
<dbReference type="InterPro" id="IPR051681">
    <property type="entry name" value="Ser/Thr_Kinases-Pseudokinases"/>
</dbReference>
<dbReference type="SUPFAM" id="SSF56112">
    <property type="entry name" value="Protein kinase-like (PK-like)"/>
    <property type="match status" value="1"/>
</dbReference>
<dbReference type="Gene3D" id="1.10.510.10">
    <property type="entry name" value="Transferase(Phosphotransferase) domain 1"/>
    <property type="match status" value="1"/>
</dbReference>
<dbReference type="PROSITE" id="PS50011">
    <property type="entry name" value="PROTEIN_KINASE_DOM"/>
    <property type="match status" value="1"/>
</dbReference>
<keyword evidence="4" id="KW-1185">Reference proteome</keyword>
<protein>
    <recommendedName>
        <fullName evidence="2">Protein kinase domain-containing protein</fullName>
    </recommendedName>
</protein>
<evidence type="ECO:0000313" key="3">
    <source>
        <dbReference type="EMBL" id="CAK9260344.1"/>
    </source>
</evidence>
<feature type="region of interest" description="Disordered" evidence="1">
    <location>
        <begin position="709"/>
        <end position="782"/>
    </location>
</feature>
<evidence type="ECO:0000256" key="1">
    <source>
        <dbReference type="SAM" id="MobiDB-lite"/>
    </source>
</evidence>
<evidence type="ECO:0000259" key="2">
    <source>
        <dbReference type="PROSITE" id="PS50011"/>
    </source>
</evidence>
<name>A0ABP0W0T2_9BRYO</name>
<reference evidence="3" key="1">
    <citation type="submission" date="2024-02" db="EMBL/GenBank/DDBJ databases">
        <authorList>
            <consortium name="ELIXIR-Norway"/>
            <consortium name="Elixir Norway"/>
        </authorList>
    </citation>
    <scope>NUCLEOTIDE SEQUENCE</scope>
</reference>
<feature type="compositionally biased region" description="Polar residues" evidence="1">
    <location>
        <begin position="735"/>
        <end position="746"/>
    </location>
</feature>
<dbReference type="InterPro" id="IPR000719">
    <property type="entry name" value="Prot_kinase_dom"/>
</dbReference>
<feature type="compositionally biased region" description="Basic and acidic residues" evidence="1">
    <location>
        <begin position="770"/>
        <end position="782"/>
    </location>
</feature>
<evidence type="ECO:0000313" key="4">
    <source>
        <dbReference type="Proteomes" id="UP001497444"/>
    </source>
</evidence>
<organism evidence="3 4">
    <name type="scientific">Sphagnum jensenii</name>
    <dbReference type="NCBI Taxonomy" id="128206"/>
    <lineage>
        <taxon>Eukaryota</taxon>
        <taxon>Viridiplantae</taxon>
        <taxon>Streptophyta</taxon>
        <taxon>Embryophyta</taxon>
        <taxon>Bryophyta</taxon>
        <taxon>Sphagnophytina</taxon>
        <taxon>Sphagnopsida</taxon>
        <taxon>Sphagnales</taxon>
        <taxon>Sphagnaceae</taxon>
        <taxon>Sphagnum</taxon>
    </lineage>
</organism>
<dbReference type="PANTHER" id="PTHR44329:SF260">
    <property type="entry name" value="PROTEIN KINASE DOMAIN-CONTAINING PROTEIN"/>
    <property type="match status" value="1"/>
</dbReference>
<dbReference type="PANTHER" id="PTHR44329">
    <property type="entry name" value="SERINE/THREONINE-PROTEIN KINASE TNNI3K-RELATED"/>
    <property type="match status" value="1"/>
</dbReference>
<dbReference type="Pfam" id="PF00069">
    <property type="entry name" value="Pkinase"/>
    <property type="match status" value="1"/>
</dbReference>